<dbReference type="EMBL" id="CP043043">
    <property type="protein sequence ID" value="QEH95010.1"/>
    <property type="molecule type" value="Genomic_DNA"/>
</dbReference>
<dbReference type="KEGG" id="gti:FXF46_01095"/>
<name>A0AAP9EQB0_GLUTH</name>
<dbReference type="Proteomes" id="UP000323560">
    <property type="component" value="Chromosome"/>
</dbReference>
<protein>
    <submittedName>
        <fullName evidence="1">Uncharacterized protein</fullName>
    </submittedName>
</protein>
<dbReference type="RefSeq" id="WP_148619238.1">
    <property type="nucleotide sequence ID" value="NZ_CP043043.1"/>
</dbReference>
<dbReference type="AlphaFoldDB" id="A0AAP9EQB0"/>
<proteinExistence type="predicted"/>
<evidence type="ECO:0000313" key="1">
    <source>
        <dbReference type="EMBL" id="QEH95010.1"/>
    </source>
</evidence>
<accession>A0AAP9EQB0</accession>
<reference evidence="1 2" key="1">
    <citation type="submission" date="2019-08" db="EMBL/GenBank/DDBJ databases">
        <title>Gluconobacter frateurii HD924 genome.</title>
        <authorList>
            <person name="Liu Y."/>
            <person name="Zhang P."/>
        </authorList>
    </citation>
    <scope>NUCLEOTIDE SEQUENCE [LARGE SCALE GENOMIC DNA]</scope>
    <source>
        <strain evidence="1 2">HD924</strain>
    </source>
</reference>
<organism evidence="1 2">
    <name type="scientific">Gluconobacter thailandicus</name>
    <dbReference type="NCBI Taxonomy" id="257438"/>
    <lineage>
        <taxon>Bacteria</taxon>
        <taxon>Pseudomonadati</taxon>
        <taxon>Pseudomonadota</taxon>
        <taxon>Alphaproteobacteria</taxon>
        <taxon>Acetobacterales</taxon>
        <taxon>Acetobacteraceae</taxon>
        <taxon>Gluconobacter</taxon>
    </lineage>
</organism>
<evidence type="ECO:0000313" key="2">
    <source>
        <dbReference type="Proteomes" id="UP000323560"/>
    </source>
</evidence>
<gene>
    <name evidence="1" type="ORF">FXF46_01095</name>
</gene>
<sequence length="219" mass="23098">MIAPIRHVTRSLPHSILTCVLISFTLVPASRAQPSSAKLEHLTPLSLHDGMNSFDGPNGPFSVFSAWRDNGNAWGYHMYLPTTVIEGKTNIIGIEATSEAANAPLQDHLSDAPHTGEDALSSIQFAKGLLDGKPSVLLFHAIRDPGTNPVPTPAPVTVYVYTLTTSDGAPGRTPSYFHLVKKIPVPGTFCSSDTALKAATGLPLSADADPPPSADGCLH</sequence>